<protein>
    <recommendedName>
        <fullName evidence="2">Metallo-beta-lactamase domain-containing protein</fullName>
    </recommendedName>
</protein>
<dbReference type="SUPFAM" id="SSF56281">
    <property type="entry name" value="Metallo-hydrolase/oxidoreductase"/>
    <property type="match status" value="1"/>
</dbReference>
<evidence type="ECO:0000313" key="1">
    <source>
        <dbReference type="EMBL" id="GAG62781.1"/>
    </source>
</evidence>
<dbReference type="Pfam" id="PF13483">
    <property type="entry name" value="Lactamase_B_3"/>
    <property type="match status" value="1"/>
</dbReference>
<dbReference type="InterPro" id="IPR036866">
    <property type="entry name" value="RibonucZ/Hydroxyglut_hydro"/>
</dbReference>
<dbReference type="PANTHER" id="PTHR42967">
    <property type="entry name" value="METAL DEPENDENT HYDROLASE"/>
    <property type="match status" value="1"/>
</dbReference>
<comment type="caution">
    <text evidence="1">The sequence shown here is derived from an EMBL/GenBank/DDBJ whole genome shotgun (WGS) entry which is preliminary data.</text>
</comment>
<evidence type="ECO:0008006" key="2">
    <source>
        <dbReference type="Google" id="ProtNLM"/>
    </source>
</evidence>
<accession>X1ASC0</accession>
<name>X1ASC0_9ZZZZ</name>
<dbReference type="EMBL" id="BART01009093">
    <property type="protein sequence ID" value="GAG62781.1"/>
    <property type="molecule type" value="Genomic_DNA"/>
</dbReference>
<dbReference type="Gene3D" id="3.60.15.10">
    <property type="entry name" value="Ribonuclease Z/Hydroxyacylglutathione hydrolase-like"/>
    <property type="match status" value="1"/>
</dbReference>
<reference evidence="1" key="1">
    <citation type="journal article" date="2014" name="Front. Microbiol.">
        <title>High frequency of phylogenetically diverse reductive dehalogenase-homologous genes in deep subseafloor sedimentary metagenomes.</title>
        <authorList>
            <person name="Kawai M."/>
            <person name="Futagami T."/>
            <person name="Toyoda A."/>
            <person name="Takaki Y."/>
            <person name="Nishi S."/>
            <person name="Hori S."/>
            <person name="Arai W."/>
            <person name="Tsubouchi T."/>
            <person name="Morono Y."/>
            <person name="Uchiyama I."/>
            <person name="Ito T."/>
            <person name="Fujiyama A."/>
            <person name="Inagaki F."/>
            <person name="Takami H."/>
        </authorList>
    </citation>
    <scope>NUCLEOTIDE SEQUENCE</scope>
    <source>
        <strain evidence="1">Expedition CK06-06</strain>
    </source>
</reference>
<proteinExistence type="predicted"/>
<gene>
    <name evidence="1" type="ORF">S01H4_20257</name>
</gene>
<organism evidence="1">
    <name type="scientific">marine sediment metagenome</name>
    <dbReference type="NCBI Taxonomy" id="412755"/>
    <lineage>
        <taxon>unclassified sequences</taxon>
        <taxon>metagenomes</taxon>
        <taxon>ecological metagenomes</taxon>
    </lineage>
</organism>
<sequence>MKIKWLGHASFMITSEAGTKIITDPYVTTENLNYGEIEESADIVTVSHEHTDHSNVSAVRGSPEVVRGTAKVKGIEFKSIPTYHDDAKGKSRGSNTIICFEVDGVRVCHLGDLGHPLNDKQVAELGSVDILLIPVGGFFTIGAKVASQVCDRLKPKVIIPMHFKNEKCAFPIAGVDEFLQGKEGVSRLDTSEVEFKQGELPATTKTVVLKPAL</sequence>
<dbReference type="PANTHER" id="PTHR42967:SF1">
    <property type="entry name" value="MBL FOLD METALLO-HYDROLASE"/>
    <property type="match status" value="1"/>
</dbReference>
<dbReference type="AlphaFoldDB" id="X1ASC0"/>